<dbReference type="Pfam" id="PF00043">
    <property type="entry name" value="GST_C"/>
    <property type="match status" value="1"/>
</dbReference>
<dbReference type="Gene3D" id="3.40.30.10">
    <property type="entry name" value="Glutaredoxin"/>
    <property type="match status" value="1"/>
</dbReference>
<gene>
    <name evidence="3" type="ORF">AE618_03475</name>
</gene>
<dbReference type="PANTHER" id="PTHR44051:SF8">
    <property type="entry name" value="GLUTATHIONE S-TRANSFERASE GSTA"/>
    <property type="match status" value="1"/>
</dbReference>
<dbReference type="InterPro" id="IPR004045">
    <property type="entry name" value="Glutathione_S-Trfase_N"/>
</dbReference>
<dbReference type="Gene3D" id="1.20.1050.10">
    <property type="match status" value="1"/>
</dbReference>
<dbReference type="AlphaFoldDB" id="A0A0N1FH66"/>
<dbReference type="OrthoDB" id="9810080at2"/>
<evidence type="ECO:0000313" key="3">
    <source>
        <dbReference type="EMBL" id="KPH82544.1"/>
    </source>
</evidence>
<dbReference type="SUPFAM" id="SSF52833">
    <property type="entry name" value="Thioredoxin-like"/>
    <property type="match status" value="1"/>
</dbReference>
<dbReference type="InterPro" id="IPR036282">
    <property type="entry name" value="Glutathione-S-Trfase_C_sf"/>
</dbReference>
<dbReference type="Proteomes" id="UP000037822">
    <property type="component" value="Unassembled WGS sequence"/>
</dbReference>
<name>A0A0N1FH66_9HYPH</name>
<feature type="domain" description="GST C-terminal" evidence="2">
    <location>
        <begin position="96"/>
        <end position="220"/>
    </location>
</feature>
<dbReference type="PANTHER" id="PTHR44051">
    <property type="entry name" value="GLUTATHIONE S-TRANSFERASE-RELATED"/>
    <property type="match status" value="1"/>
</dbReference>
<dbReference type="PROSITE" id="PS50404">
    <property type="entry name" value="GST_NTER"/>
    <property type="match status" value="1"/>
</dbReference>
<dbReference type="PROSITE" id="PS50405">
    <property type="entry name" value="GST_CTER"/>
    <property type="match status" value="1"/>
</dbReference>
<dbReference type="RefSeq" id="WP_054207654.1">
    <property type="nucleotide sequence ID" value="NZ_LGSZ01000019.1"/>
</dbReference>
<dbReference type="InterPro" id="IPR040079">
    <property type="entry name" value="Glutathione_S-Trfase"/>
</dbReference>
<proteinExistence type="predicted"/>
<dbReference type="SFLD" id="SFLDG00358">
    <property type="entry name" value="Main_(cytGST)"/>
    <property type="match status" value="1"/>
</dbReference>
<dbReference type="PATRIC" id="fig|1526658.3.peg.1304"/>
<dbReference type="InterPro" id="IPR004046">
    <property type="entry name" value="GST_C"/>
</dbReference>
<keyword evidence="4" id="KW-1185">Reference proteome</keyword>
<reference evidence="3 4" key="1">
    <citation type="submission" date="2015-07" db="EMBL/GenBank/DDBJ databases">
        <title>Whole genome sequencing of Bosea vaviloviae isolated from cave pool.</title>
        <authorList>
            <person name="Tan N.E.H."/>
            <person name="Lee Y.P."/>
            <person name="Gan H.M."/>
            <person name="Barton H."/>
            <person name="Savka M.A."/>
        </authorList>
    </citation>
    <scope>NUCLEOTIDE SEQUENCE [LARGE SCALE GENOMIC DNA]</scope>
    <source>
        <strain evidence="3 4">SD260</strain>
    </source>
</reference>
<dbReference type="SUPFAM" id="SSF47616">
    <property type="entry name" value="GST C-terminal domain-like"/>
    <property type="match status" value="1"/>
</dbReference>
<evidence type="ECO:0000313" key="4">
    <source>
        <dbReference type="Proteomes" id="UP000037822"/>
    </source>
</evidence>
<feature type="domain" description="GST N-terminal" evidence="1">
    <location>
        <begin position="1"/>
        <end position="92"/>
    </location>
</feature>
<evidence type="ECO:0000259" key="1">
    <source>
        <dbReference type="PROSITE" id="PS50404"/>
    </source>
</evidence>
<dbReference type="EMBL" id="LGSZ01000019">
    <property type="protein sequence ID" value="KPH82544.1"/>
    <property type="molecule type" value="Genomic_DNA"/>
</dbReference>
<accession>A0A0N1FH66</accession>
<evidence type="ECO:0000259" key="2">
    <source>
        <dbReference type="PROSITE" id="PS50405"/>
    </source>
</evidence>
<protein>
    <submittedName>
        <fullName evidence="3">Glutathione S-transferase</fullName>
    </submittedName>
</protein>
<dbReference type="Pfam" id="PF13417">
    <property type="entry name" value="GST_N_3"/>
    <property type="match status" value="1"/>
</dbReference>
<keyword evidence="3" id="KW-0808">Transferase</keyword>
<organism evidence="3 4">
    <name type="scientific">Bosea vaviloviae</name>
    <dbReference type="NCBI Taxonomy" id="1526658"/>
    <lineage>
        <taxon>Bacteria</taxon>
        <taxon>Pseudomonadati</taxon>
        <taxon>Pseudomonadota</taxon>
        <taxon>Alphaproteobacteria</taxon>
        <taxon>Hyphomicrobiales</taxon>
        <taxon>Boseaceae</taxon>
        <taxon>Bosea</taxon>
    </lineage>
</organism>
<sequence>MTLTIYGCYRSRASRNIWLANELGLSFTHVPVIQVYRLPDPNAPGAPLHTQSPDFLAINPKGQIPAIDDGGFKLQESLAINLYLARKHGGPLAPKDAQEEGLAEMWSLWASTSVEPHALNIQYHMAAYPPEKRKPELVEAALAALPAPFAVLDGVLAQGGGFVMGGRFTVADINVAEIIRYAKPATALFDAAPRVKAWLDACHARPAFKAMWQAREAEAA</sequence>
<dbReference type="InterPro" id="IPR010987">
    <property type="entry name" value="Glutathione-S-Trfase_C-like"/>
</dbReference>
<dbReference type="InterPro" id="IPR036249">
    <property type="entry name" value="Thioredoxin-like_sf"/>
</dbReference>
<comment type="caution">
    <text evidence="3">The sequence shown here is derived from an EMBL/GenBank/DDBJ whole genome shotgun (WGS) entry which is preliminary data.</text>
</comment>
<dbReference type="CDD" id="cd03046">
    <property type="entry name" value="GST_N_GTT1_like"/>
    <property type="match status" value="1"/>
</dbReference>
<dbReference type="SFLD" id="SFLDS00019">
    <property type="entry name" value="Glutathione_Transferase_(cytos"/>
    <property type="match status" value="1"/>
</dbReference>
<dbReference type="GO" id="GO:0016740">
    <property type="term" value="F:transferase activity"/>
    <property type="evidence" value="ECO:0007669"/>
    <property type="project" value="UniProtKB-KW"/>
</dbReference>